<feature type="compositionally biased region" description="Polar residues" evidence="1">
    <location>
        <begin position="1"/>
        <end position="11"/>
    </location>
</feature>
<name>A0AAV3QKG4_LITER</name>
<keyword evidence="3" id="KW-1185">Reference proteome</keyword>
<accession>A0AAV3QKG4</accession>
<proteinExistence type="predicted"/>
<comment type="caution">
    <text evidence="2">The sequence shown here is derived from an EMBL/GenBank/DDBJ whole genome shotgun (WGS) entry which is preliminary data.</text>
</comment>
<gene>
    <name evidence="2" type="ORF">LIER_19362</name>
</gene>
<evidence type="ECO:0000313" key="3">
    <source>
        <dbReference type="Proteomes" id="UP001454036"/>
    </source>
</evidence>
<feature type="compositionally biased region" description="Low complexity" evidence="1">
    <location>
        <begin position="48"/>
        <end position="65"/>
    </location>
</feature>
<evidence type="ECO:0000313" key="2">
    <source>
        <dbReference type="EMBL" id="GAA0163517.1"/>
    </source>
</evidence>
<dbReference type="Proteomes" id="UP001454036">
    <property type="component" value="Unassembled WGS sequence"/>
</dbReference>
<feature type="region of interest" description="Disordered" evidence="1">
    <location>
        <begin position="1"/>
        <end position="89"/>
    </location>
</feature>
<organism evidence="2 3">
    <name type="scientific">Lithospermum erythrorhizon</name>
    <name type="common">Purple gromwell</name>
    <name type="synonym">Lithospermum officinale var. erythrorhizon</name>
    <dbReference type="NCBI Taxonomy" id="34254"/>
    <lineage>
        <taxon>Eukaryota</taxon>
        <taxon>Viridiplantae</taxon>
        <taxon>Streptophyta</taxon>
        <taxon>Embryophyta</taxon>
        <taxon>Tracheophyta</taxon>
        <taxon>Spermatophyta</taxon>
        <taxon>Magnoliopsida</taxon>
        <taxon>eudicotyledons</taxon>
        <taxon>Gunneridae</taxon>
        <taxon>Pentapetalae</taxon>
        <taxon>asterids</taxon>
        <taxon>lamiids</taxon>
        <taxon>Boraginales</taxon>
        <taxon>Boraginaceae</taxon>
        <taxon>Boraginoideae</taxon>
        <taxon>Lithospermeae</taxon>
        <taxon>Lithospermum</taxon>
    </lineage>
</organism>
<dbReference type="AlphaFoldDB" id="A0AAV3QKG4"/>
<dbReference type="EMBL" id="BAABME010004774">
    <property type="protein sequence ID" value="GAA0163517.1"/>
    <property type="molecule type" value="Genomic_DNA"/>
</dbReference>
<evidence type="ECO:0000256" key="1">
    <source>
        <dbReference type="SAM" id="MobiDB-lite"/>
    </source>
</evidence>
<feature type="compositionally biased region" description="Low complexity" evidence="1">
    <location>
        <begin position="32"/>
        <end position="42"/>
    </location>
</feature>
<reference evidence="2 3" key="1">
    <citation type="submission" date="2024-01" db="EMBL/GenBank/DDBJ databases">
        <title>The complete chloroplast genome sequence of Lithospermum erythrorhizon: insights into the phylogenetic relationship among Boraginaceae species and the maternal lineages of purple gromwells.</title>
        <authorList>
            <person name="Okada T."/>
            <person name="Watanabe K."/>
        </authorList>
    </citation>
    <scope>NUCLEOTIDE SEQUENCE [LARGE SCALE GENOMIC DNA]</scope>
</reference>
<protein>
    <submittedName>
        <fullName evidence="2">Uncharacterized protein</fullName>
    </submittedName>
</protein>
<feature type="compositionally biased region" description="Polar residues" evidence="1">
    <location>
        <begin position="72"/>
        <end position="89"/>
    </location>
</feature>
<sequence>MPHSSHVSSNKLVVLQPPMQLPRTIPTHVTTPASPLVSSHPSSPSPSSPVAHSSLNLSIPSNSPSAVFPSIAPTQSQLPQVSPTPNMQPTRHLHWEKAMQDEYKALLQNNIWALVYIPTGHNFLNCKWVYKVKKNSDGSFQRCRV</sequence>